<evidence type="ECO:0000313" key="3">
    <source>
        <dbReference type="EMBL" id="GHJ28675.1"/>
    </source>
</evidence>
<proteinExistence type="predicted"/>
<keyword evidence="1" id="KW-0732">Signal</keyword>
<dbReference type="RefSeq" id="WP_051885832.1">
    <property type="nucleotide sequence ID" value="NZ_BNEK01000003.1"/>
</dbReference>
<feature type="chain" id="PRO_5046653210" description="DUF6299 domain-containing protein" evidence="1">
    <location>
        <begin position="24"/>
        <end position="179"/>
    </location>
</feature>
<dbReference type="InterPro" id="IPR046266">
    <property type="entry name" value="DUF6299"/>
</dbReference>
<name>A0ABQ3TZ98_STRHY</name>
<keyword evidence="4" id="KW-1185">Reference proteome</keyword>
<sequence length="179" mass="19104">MRNRRRALGALTVLLLAAPAAHAASGESDRPGLRSGADPAARGERFALPHRPMIWTDDLTIDRTGDVRPDGSVTLYGSYRCVRDGSQIPRASVLVTLTQGQERHGLGGYDAVCDGLRHRWVIDGVGVGRYVRGPADAEGTLLKYAGGDTFAPTAIPTPVSMPMNVARADREVMLLAADD</sequence>
<feature type="signal peptide" evidence="1">
    <location>
        <begin position="1"/>
        <end position="23"/>
    </location>
</feature>
<evidence type="ECO:0000259" key="2">
    <source>
        <dbReference type="Pfam" id="PF19816"/>
    </source>
</evidence>
<reference evidence="3" key="1">
    <citation type="submission" date="2024-05" db="EMBL/GenBank/DDBJ databases">
        <title>Whole genome shotgun sequence of Streptomyces hygroscopicus NBRC 113678.</title>
        <authorList>
            <person name="Komaki H."/>
            <person name="Tamura T."/>
        </authorList>
    </citation>
    <scope>NUCLEOTIDE SEQUENCE</scope>
    <source>
        <strain evidence="3">N11-34</strain>
    </source>
</reference>
<organism evidence="3 4">
    <name type="scientific">Streptomyces hygroscopicus</name>
    <dbReference type="NCBI Taxonomy" id="1912"/>
    <lineage>
        <taxon>Bacteria</taxon>
        <taxon>Bacillati</taxon>
        <taxon>Actinomycetota</taxon>
        <taxon>Actinomycetes</taxon>
        <taxon>Kitasatosporales</taxon>
        <taxon>Streptomycetaceae</taxon>
        <taxon>Streptomyces</taxon>
        <taxon>Streptomyces violaceusniger group</taxon>
    </lineage>
</organism>
<dbReference type="Pfam" id="PF19816">
    <property type="entry name" value="DUF6299"/>
    <property type="match status" value="1"/>
</dbReference>
<evidence type="ECO:0000256" key="1">
    <source>
        <dbReference type="SAM" id="SignalP"/>
    </source>
</evidence>
<gene>
    <name evidence="3" type="ORF">TPA0910_31080</name>
</gene>
<accession>A0ABQ3TZ98</accession>
<protein>
    <recommendedName>
        <fullName evidence="2">DUF6299 domain-containing protein</fullName>
    </recommendedName>
</protein>
<feature type="domain" description="DUF6299" evidence="2">
    <location>
        <begin position="57"/>
        <end position="145"/>
    </location>
</feature>
<dbReference type="EMBL" id="BNEK01000003">
    <property type="protein sequence ID" value="GHJ28675.1"/>
    <property type="molecule type" value="Genomic_DNA"/>
</dbReference>
<dbReference type="Proteomes" id="UP001054854">
    <property type="component" value="Unassembled WGS sequence"/>
</dbReference>
<comment type="caution">
    <text evidence="3">The sequence shown here is derived from an EMBL/GenBank/DDBJ whole genome shotgun (WGS) entry which is preliminary data.</text>
</comment>
<evidence type="ECO:0000313" key="4">
    <source>
        <dbReference type="Proteomes" id="UP001054854"/>
    </source>
</evidence>